<dbReference type="Proteomes" id="UP000183047">
    <property type="component" value="Unassembled WGS sequence"/>
</dbReference>
<evidence type="ECO:0000256" key="8">
    <source>
        <dbReference type="ARBA" id="ARBA00022801"/>
    </source>
</evidence>
<dbReference type="OrthoDB" id="53505at2"/>
<dbReference type="PRINTS" id="PR00793">
    <property type="entry name" value="PROAMNOPTASE"/>
</dbReference>
<evidence type="ECO:0000256" key="3">
    <source>
        <dbReference type="ARBA" id="ARBA00010088"/>
    </source>
</evidence>
<dbReference type="SUPFAM" id="SSF53474">
    <property type="entry name" value="alpha/beta-Hydrolases"/>
    <property type="match status" value="1"/>
</dbReference>
<keyword evidence="7" id="KW-0645">Protease</keyword>
<protein>
    <recommendedName>
        <fullName evidence="4">prolyl aminopeptidase</fullName>
        <ecNumber evidence="4">3.4.11.5</ecNumber>
    </recommendedName>
    <alternativeName>
        <fullName evidence="9">Prolyl aminopeptidase</fullName>
    </alternativeName>
</protein>
<evidence type="ECO:0000313" key="12">
    <source>
        <dbReference type="Proteomes" id="UP000183047"/>
    </source>
</evidence>
<dbReference type="InterPro" id="IPR000073">
    <property type="entry name" value="AB_hydrolase_1"/>
</dbReference>
<evidence type="ECO:0000256" key="9">
    <source>
        <dbReference type="ARBA" id="ARBA00029605"/>
    </source>
</evidence>
<keyword evidence="6" id="KW-0963">Cytoplasm</keyword>
<accession>A0A1G5D9P7</accession>
<dbReference type="InterPro" id="IPR002410">
    <property type="entry name" value="Peptidase_S33"/>
</dbReference>
<evidence type="ECO:0000256" key="4">
    <source>
        <dbReference type="ARBA" id="ARBA00012568"/>
    </source>
</evidence>
<dbReference type="PANTHER" id="PTHR43722">
    <property type="entry name" value="PROLINE IMINOPEPTIDASE"/>
    <property type="match status" value="1"/>
</dbReference>
<keyword evidence="12" id="KW-1185">Reference proteome</keyword>
<comment type="similarity">
    <text evidence="3">Belongs to the peptidase S33 family.</text>
</comment>
<evidence type="ECO:0000313" key="11">
    <source>
        <dbReference type="EMBL" id="SCY11228.1"/>
    </source>
</evidence>
<dbReference type="GO" id="GO:0004177">
    <property type="term" value="F:aminopeptidase activity"/>
    <property type="evidence" value="ECO:0007669"/>
    <property type="project" value="UniProtKB-KW"/>
</dbReference>
<evidence type="ECO:0000259" key="10">
    <source>
        <dbReference type="Pfam" id="PF00561"/>
    </source>
</evidence>
<evidence type="ECO:0000256" key="2">
    <source>
        <dbReference type="ARBA" id="ARBA00004496"/>
    </source>
</evidence>
<dbReference type="EMBL" id="FMUR01000008">
    <property type="protein sequence ID" value="SCY11228.1"/>
    <property type="molecule type" value="Genomic_DNA"/>
</dbReference>
<feature type="domain" description="AB hydrolase-1" evidence="10">
    <location>
        <begin position="66"/>
        <end position="173"/>
    </location>
</feature>
<dbReference type="RefSeq" id="WP_074462057.1">
    <property type="nucleotide sequence ID" value="NZ_FMUR01000008.1"/>
</dbReference>
<organism evidence="11 12">
    <name type="scientific">Butyrivibrio hungatei</name>
    <dbReference type="NCBI Taxonomy" id="185008"/>
    <lineage>
        <taxon>Bacteria</taxon>
        <taxon>Bacillati</taxon>
        <taxon>Bacillota</taxon>
        <taxon>Clostridia</taxon>
        <taxon>Lachnospirales</taxon>
        <taxon>Lachnospiraceae</taxon>
        <taxon>Butyrivibrio</taxon>
    </lineage>
</organism>
<keyword evidence="8" id="KW-0378">Hydrolase</keyword>
<dbReference type="AlphaFoldDB" id="A0A1G5D9P7"/>
<comment type="catalytic activity">
    <reaction evidence="1">
        <text>Release of N-terminal proline from a peptide.</text>
        <dbReference type="EC" id="3.4.11.5"/>
    </reaction>
</comment>
<name>A0A1G5D9P7_9FIRM</name>
<dbReference type="InterPro" id="IPR005944">
    <property type="entry name" value="Pro_iminopeptidase"/>
</dbReference>
<gene>
    <name evidence="11" type="ORF">SAMN02910451_01401</name>
</gene>
<comment type="subcellular location">
    <subcellularLocation>
        <location evidence="2">Cytoplasm</location>
    </subcellularLocation>
</comment>
<keyword evidence="5" id="KW-0031">Aminopeptidase</keyword>
<proteinExistence type="inferred from homology"/>
<dbReference type="EC" id="3.4.11.5" evidence="4"/>
<dbReference type="PANTHER" id="PTHR43722:SF1">
    <property type="entry name" value="PROLINE IMINOPEPTIDASE"/>
    <property type="match status" value="1"/>
</dbReference>
<evidence type="ECO:0000256" key="6">
    <source>
        <dbReference type="ARBA" id="ARBA00022490"/>
    </source>
</evidence>
<evidence type="ECO:0000256" key="7">
    <source>
        <dbReference type="ARBA" id="ARBA00022670"/>
    </source>
</evidence>
<dbReference type="Pfam" id="PF00561">
    <property type="entry name" value="Abhydrolase_1"/>
    <property type="match status" value="1"/>
</dbReference>
<dbReference type="GO" id="GO:0006508">
    <property type="term" value="P:proteolysis"/>
    <property type="evidence" value="ECO:0007669"/>
    <property type="project" value="UniProtKB-KW"/>
</dbReference>
<sequence>MKSVLQIGKKILLVLMIIAVIIAGTRSIGMGMNIRTPKNGINVSFYVDINGSNQWINIYGKDIDNPVLLYLHGGPGSATSPIDYSFTRKWSDVYTVVTWDQRNVGKSFDKKNAADKITKDIMLADGKAMTEYIMKYMGKKKITLLGHSWGSMFGANLVLEYPQYYDAFIGTGQCVDIAENEERLYEEAKKWTEGDEEGKVLLSKWSPDKCDDTQALLARSEIMNRYGYGMMKDGRDYNIVATILFNPNYLVKDYISYVKNIETSMEPYMDFFAHGLYECSLLGKYDYKVPYYNINGDMDYQTNYEMACEYFEKVNAPDKKMYVMKGGTHGLLESRSEEFSGYVHDIAKRMASMK</sequence>
<dbReference type="Gene3D" id="3.40.50.1820">
    <property type="entry name" value="alpha/beta hydrolase"/>
    <property type="match status" value="1"/>
</dbReference>
<reference evidence="12" key="1">
    <citation type="submission" date="2016-10" db="EMBL/GenBank/DDBJ databases">
        <authorList>
            <person name="Varghese N."/>
            <person name="Submissions S."/>
        </authorList>
    </citation>
    <scope>NUCLEOTIDE SEQUENCE [LARGE SCALE GENOMIC DNA]</scope>
    <source>
        <strain evidence="12">XBD2006</strain>
    </source>
</reference>
<evidence type="ECO:0000256" key="1">
    <source>
        <dbReference type="ARBA" id="ARBA00001585"/>
    </source>
</evidence>
<dbReference type="GO" id="GO:0005737">
    <property type="term" value="C:cytoplasm"/>
    <property type="evidence" value="ECO:0007669"/>
    <property type="project" value="UniProtKB-SubCell"/>
</dbReference>
<evidence type="ECO:0000256" key="5">
    <source>
        <dbReference type="ARBA" id="ARBA00022438"/>
    </source>
</evidence>
<dbReference type="InterPro" id="IPR029058">
    <property type="entry name" value="AB_hydrolase_fold"/>
</dbReference>